<dbReference type="GO" id="GO:1901135">
    <property type="term" value="P:carbohydrate derivative metabolic process"/>
    <property type="evidence" value="ECO:0007669"/>
    <property type="project" value="InterPro"/>
</dbReference>
<dbReference type="GO" id="GO:0097367">
    <property type="term" value="F:carbohydrate derivative binding"/>
    <property type="evidence" value="ECO:0007669"/>
    <property type="project" value="InterPro"/>
</dbReference>
<keyword evidence="1" id="KW-1133">Transmembrane helix</keyword>
<sequence length="412" mass="46160">MSSNIKFEYYPRVINPLIRNAINVIKTNKDNWDPPFFFDTKTYLNMEKIRETSNQYLNDDLKNIIVLGTGGSIQTLLALKHLTKRKIFPITSSRTVELKRCLDKTSAEDSIVIPISRGGETLDVNSTIGIFLNSGYKFLGLSSSGTMYEILKKINCPILDVPNLSGRYAGSISNVSIIPAYLAGIKVEDFLRGLDDSYKIFSEYEGNIALEFSIYLFNLYKKGYRSIFSMPYSKNLEGSVGLWVQGISESTGKDEKGMIGTFQSAPICQHSVLEYLLGGFKGFVIPIIWTITNEFHDLTLHSSLDYVDSKSAQTIINNQADATFQALIQQGIPSAKILIDNPSEYNIGCLVAFILASVYYLCLLINVNWANNPKVIIGKKICNEALKKNLSPAQSEEIRKNIANEIFESFFE</sequence>
<evidence type="ECO:0000256" key="1">
    <source>
        <dbReference type="SAM" id="Phobius"/>
    </source>
</evidence>
<dbReference type="SUPFAM" id="SSF53697">
    <property type="entry name" value="SIS domain"/>
    <property type="match status" value="1"/>
</dbReference>
<dbReference type="InterPro" id="IPR046348">
    <property type="entry name" value="SIS_dom_sf"/>
</dbReference>
<keyword evidence="1" id="KW-0472">Membrane</keyword>
<feature type="transmembrane region" description="Helical" evidence="1">
    <location>
        <begin position="345"/>
        <end position="370"/>
    </location>
</feature>
<accession>A0A0F9T1X3</accession>
<dbReference type="EMBL" id="LAZR01001543">
    <property type="protein sequence ID" value="KKN42991.1"/>
    <property type="molecule type" value="Genomic_DNA"/>
</dbReference>
<keyword evidence="1" id="KW-0812">Transmembrane</keyword>
<evidence type="ECO:0000313" key="2">
    <source>
        <dbReference type="EMBL" id="KKN42991.1"/>
    </source>
</evidence>
<proteinExistence type="predicted"/>
<dbReference type="Gene3D" id="3.40.50.10490">
    <property type="entry name" value="Glucose-6-phosphate isomerase like protein, domain 1"/>
    <property type="match status" value="2"/>
</dbReference>
<comment type="caution">
    <text evidence="2">The sequence shown here is derived from an EMBL/GenBank/DDBJ whole genome shotgun (WGS) entry which is preliminary data.</text>
</comment>
<name>A0A0F9T1X3_9ZZZZ</name>
<reference evidence="2" key="1">
    <citation type="journal article" date="2015" name="Nature">
        <title>Complex archaea that bridge the gap between prokaryotes and eukaryotes.</title>
        <authorList>
            <person name="Spang A."/>
            <person name="Saw J.H."/>
            <person name="Jorgensen S.L."/>
            <person name="Zaremba-Niedzwiedzka K."/>
            <person name="Martijn J."/>
            <person name="Lind A.E."/>
            <person name="van Eijk R."/>
            <person name="Schleper C."/>
            <person name="Guy L."/>
            <person name="Ettema T.J."/>
        </authorList>
    </citation>
    <scope>NUCLEOTIDE SEQUENCE</scope>
</reference>
<gene>
    <name evidence="2" type="ORF">LCGC14_0707760</name>
</gene>
<dbReference type="AlphaFoldDB" id="A0A0F9T1X3"/>
<organism evidence="2">
    <name type="scientific">marine sediment metagenome</name>
    <dbReference type="NCBI Taxonomy" id="412755"/>
    <lineage>
        <taxon>unclassified sequences</taxon>
        <taxon>metagenomes</taxon>
        <taxon>ecological metagenomes</taxon>
    </lineage>
</organism>
<evidence type="ECO:0008006" key="3">
    <source>
        <dbReference type="Google" id="ProtNLM"/>
    </source>
</evidence>
<protein>
    <recommendedName>
        <fullName evidence="3">Glucose-6-phosphate isomerase</fullName>
    </recommendedName>
</protein>